<protein>
    <recommendedName>
        <fullName evidence="1">Heterokaryon incompatibility domain-containing protein</fullName>
    </recommendedName>
</protein>
<evidence type="ECO:0000313" key="2">
    <source>
        <dbReference type="EMBL" id="KAF9891128.1"/>
    </source>
</evidence>
<name>A0AAD4CRK4_ASPNN</name>
<evidence type="ECO:0000313" key="3">
    <source>
        <dbReference type="Proteomes" id="UP001194746"/>
    </source>
</evidence>
<organism evidence="2 3">
    <name type="scientific">Aspergillus nanangensis</name>
    <dbReference type="NCBI Taxonomy" id="2582783"/>
    <lineage>
        <taxon>Eukaryota</taxon>
        <taxon>Fungi</taxon>
        <taxon>Dikarya</taxon>
        <taxon>Ascomycota</taxon>
        <taxon>Pezizomycotina</taxon>
        <taxon>Eurotiomycetes</taxon>
        <taxon>Eurotiomycetidae</taxon>
        <taxon>Eurotiales</taxon>
        <taxon>Aspergillaceae</taxon>
        <taxon>Aspergillus</taxon>
        <taxon>Aspergillus subgen. Circumdati</taxon>
    </lineage>
</organism>
<feature type="domain" description="Heterokaryon incompatibility" evidence="1">
    <location>
        <begin position="92"/>
        <end position="247"/>
    </location>
</feature>
<dbReference type="InterPro" id="IPR010730">
    <property type="entry name" value="HET"/>
</dbReference>
<dbReference type="EMBL" id="VCAU01000021">
    <property type="protein sequence ID" value="KAF9891128.1"/>
    <property type="molecule type" value="Genomic_DNA"/>
</dbReference>
<keyword evidence="3" id="KW-1185">Reference proteome</keyword>
<proteinExistence type="predicted"/>
<accession>A0AAD4CRK4</accession>
<evidence type="ECO:0000259" key="1">
    <source>
        <dbReference type="Pfam" id="PF06985"/>
    </source>
</evidence>
<dbReference type="Proteomes" id="UP001194746">
    <property type="component" value="Unassembled WGS sequence"/>
</dbReference>
<reference evidence="2" key="1">
    <citation type="journal article" date="2019" name="Beilstein J. Org. Chem.">
        <title>Nanangenines: drimane sesquiterpenoids as the dominant metabolite cohort of a novel Australian fungus, Aspergillus nanangensis.</title>
        <authorList>
            <person name="Lacey H.J."/>
            <person name="Gilchrist C.L.M."/>
            <person name="Crombie A."/>
            <person name="Kalaitzis J.A."/>
            <person name="Vuong D."/>
            <person name="Rutledge P.J."/>
            <person name="Turner P."/>
            <person name="Pitt J.I."/>
            <person name="Lacey E."/>
            <person name="Chooi Y.H."/>
            <person name="Piggott A.M."/>
        </authorList>
    </citation>
    <scope>NUCLEOTIDE SEQUENCE</scope>
    <source>
        <strain evidence="2">MST-FP2251</strain>
    </source>
</reference>
<dbReference type="AlphaFoldDB" id="A0AAD4CRK4"/>
<comment type="caution">
    <text evidence="2">The sequence shown here is derived from an EMBL/GenBank/DDBJ whole genome shotgun (WGS) entry which is preliminary data.</text>
</comment>
<sequence>MRVSSVNLQFFVDKSSKCSWLPLQSCPKLALSTDSPETFSRLRRWLETCRTEHGSCGAGSYSALPTRVVDLGEGADEKDDVRLCEGDQVAQYAAVSHCWGSRIPITTTTANLDAHKQNISFSDLPKTFQDVVAICRRLQIRYLWIDSLCIIQDDEEDWQIESSRMASIYEGSTLTIAASAAQDSSEGCFMSVPTGRTTHTLTWPGSSTTPAYSVYVRRAYPHAQFWDEYKETQREAPLLDRAWFYQERFLSPRVVHFSKCELWWECQQISTCECKDSIPSMAPPDHIPMEVRNRNQLKAHDGQLSASPEDENSISDPWQLGVRAYSKLALTFPRDVFPALSGLATRVQESKPGLTYYAGLWLSVETNKLSDLVWINDGYPKARPRRWRAPSWSWASVSEILPRWMYLNPDHIYAKLVEVKLKPFGVDGKGELRDAYITVSGPVIRGVIGAPTVQVTDRQNVLHPRGAEVWIRGEPNPRSGLRPLVRLDLNPKLCKPPIVSGEAVYCLRLGRGGFDQDAKSEERDISLCLRVVDMENGQPVFERIGLVAHDYVLEDPTRQRQFNMKIV</sequence>
<dbReference type="Pfam" id="PF06985">
    <property type="entry name" value="HET"/>
    <property type="match status" value="1"/>
</dbReference>
<reference evidence="2" key="2">
    <citation type="submission" date="2020-02" db="EMBL/GenBank/DDBJ databases">
        <authorList>
            <person name="Gilchrist C.L.M."/>
            <person name="Chooi Y.-H."/>
        </authorList>
    </citation>
    <scope>NUCLEOTIDE SEQUENCE</scope>
    <source>
        <strain evidence="2">MST-FP2251</strain>
    </source>
</reference>
<gene>
    <name evidence="2" type="ORF">FE257_005064</name>
</gene>
<dbReference type="PANTHER" id="PTHR33112">
    <property type="entry name" value="DOMAIN PROTEIN, PUTATIVE-RELATED"/>
    <property type="match status" value="1"/>
</dbReference>
<dbReference type="PANTHER" id="PTHR33112:SF9">
    <property type="entry name" value="HETEROKARYON INCOMPATIBILITY DOMAIN-CONTAINING PROTEIN"/>
    <property type="match status" value="1"/>
</dbReference>